<dbReference type="Proteomes" id="UP001605036">
    <property type="component" value="Unassembled WGS sequence"/>
</dbReference>
<reference evidence="1 2" key="1">
    <citation type="submission" date="2024-09" db="EMBL/GenBank/DDBJ databases">
        <title>Chromosome-scale assembly of Riccia fluitans.</title>
        <authorList>
            <person name="Paukszto L."/>
            <person name="Sawicki J."/>
            <person name="Karawczyk K."/>
            <person name="Piernik-Szablinska J."/>
            <person name="Szczecinska M."/>
            <person name="Mazdziarz M."/>
        </authorList>
    </citation>
    <scope>NUCLEOTIDE SEQUENCE [LARGE SCALE GENOMIC DNA]</scope>
    <source>
        <strain evidence="1">Rf_01</strain>
        <tissue evidence="1">Aerial parts of the thallus</tissue>
    </source>
</reference>
<dbReference type="AlphaFoldDB" id="A0ABD1ZAV3"/>
<sequence>MYHLDKARRPWDLDNHKMNKIEKITSHKVLFNIVPVTNVILDSTKGDGYKVARAGSVILNCEKESKSKDMSDAITNAIPASRDAIVSLQQEEIIITLTDEVHLPDPDAEVPRREPSDLDLDTWRFRKPTEGLEK</sequence>
<evidence type="ECO:0000313" key="2">
    <source>
        <dbReference type="Proteomes" id="UP001605036"/>
    </source>
</evidence>
<name>A0ABD1ZAV3_9MARC</name>
<protein>
    <submittedName>
        <fullName evidence="1">Uncharacterized protein</fullName>
    </submittedName>
</protein>
<organism evidence="1 2">
    <name type="scientific">Riccia fluitans</name>
    <dbReference type="NCBI Taxonomy" id="41844"/>
    <lineage>
        <taxon>Eukaryota</taxon>
        <taxon>Viridiplantae</taxon>
        <taxon>Streptophyta</taxon>
        <taxon>Embryophyta</taxon>
        <taxon>Marchantiophyta</taxon>
        <taxon>Marchantiopsida</taxon>
        <taxon>Marchantiidae</taxon>
        <taxon>Marchantiales</taxon>
        <taxon>Ricciaceae</taxon>
        <taxon>Riccia</taxon>
    </lineage>
</organism>
<dbReference type="EMBL" id="JBHFFA010000002">
    <property type="protein sequence ID" value="KAL2644538.1"/>
    <property type="molecule type" value="Genomic_DNA"/>
</dbReference>
<comment type="caution">
    <text evidence="1">The sequence shown here is derived from an EMBL/GenBank/DDBJ whole genome shotgun (WGS) entry which is preliminary data.</text>
</comment>
<keyword evidence="2" id="KW-1185">Reference proteome</keyword>
<evidence type="ECO:0000313" key="1">
    <source>
        <dbReference type="EMBL" id="KAL2644538.1"/>
    </source>
</evidence>
<proteinExistence type="predicted"/>
<accession>A0ABD1ZAV3</accession>
<gene>
    <name evidence="1" type="ORF">R1flu_012125</name>
</gene>